<reference evidence="1 2" key="1">
    <citation type="submission" date="2015-12" db="EMBL/GenBank/DDBJ databases">
        <title>Draft genome sequence of Moniliophthora roreri, the causal agent of frosty pod rot of cacao.</title>
        <authorList>
            <person name="Aime M.C."/>
            <person name="Diaz-Valderrama J.R."/>
            <person name="Kijpornyongpan T."/>
            <person name="Phillips-Mora W."/>
        </authorList>
    </citation>
    <scope>NUCLEOTIDE SEQUENCE [LARGE SCALE GENOMIC DNA]</scope>
    <source>
        <strain evidence="1 2">MCA 2952</strain>
    </source>
</reference>
<evidence type="ECO:0000313" key="2">
    <source>
        <dbReference type="Proteomes" id="UP000054988"/>
    </source>
</evidence>
<dbReference type="EMBL" id="LATX01001577">
    <property type="protein sequence ID" value="KTB40480.1"/>
    <property type="molecule type" value="Genomic_DNA"/>
</dbReference>
<organism evidence="1 2">
    <name type="scientific">Moniliophthora roreri</name>
    <name type="common">Frosty pod rot fungus</name>
    <name type="synonym">Monilia roreri</name>
    <dbReference type="NCBI Taxonomy" id="221103"/>
    <lineage>
        <taxon>Eukaryota</taxon>
        <taxon>Fungi</taxon>
        <taxon>Dikarya</taxon>
        <taxon>Basidiomycota</taxon>
        <taxon>Agaricomycotina</taxon>
        <taxon>Agaricomycetes</taxon>
        <taxon>Agaricomycetidae</taxon>
        <taxon>Agaricales</taxon>
        <taxon>Marasmiineae</taxon>
        <taxon>Marasmiaceae</taxon>
        <taxon>Moniliophthora</taxon>
    </lineage>
</organism>
<comment type="caution">
    <text evidence="1">The sequence shown here is derived from an EMBL/GenBank/DDBJ whole genome shotgun (WGS) entry which is preliminary data.</text>
</comment>
<proteinExistence type="predicted"/>
<gene>
    <name evidence="1" type="ORF">WG66_6944</name>
</gene>
<accession>A0A0W0FW22</accession>
<protein>
    <submittedName>
        <fullName evidence="1">Putative WD40 repeat-like protein</fullName>
    </submittedName>
</protein>
<sequence>MLELGVMMVFTLMDNGPAIYISWPSGRYVMWSALGNPVVTWPTFDPGDVNIDGNRNPSFAKVKSASEYGASEDTAVRTRTFNKHMIGIRPPAADPACPD</sequence>
<name>A0A0W0FW22_MONRR</name>
<evidence type="ECO:0000313" key="1">
    <source>
        <dbReference type="EMBL" id="KTB40480.1"/>
    </source>
</evidence>
<dbReference type="AlphaFoldDB" id="A0A0W0FW22"/>
<dbReference type="Proteomes" id="UP000054988">
    <property type="component" value="Unassembled WGS sequence"/>
</dbReference>